<dbReference type="Proteomes" id="UP001143910">
    <property type="component" value="Unassembled WGS sequence"/>
</dbReference>
<name>A0ACC1MXP0_9HYPO</name>
<reference evidence="1" key="1">
    <citation type="submission" date="2022-08" db="EMBL/GenBank/DDBJ databases">
        <title>Genome Sequence of Lecanicillium fungicola.</title>
        <authorList>
            <person name="Buettner E."/>
        </authorList>
    </citation>
    <scope>NUCLEOTIDE SEQUENCE</scope>
    <source>
        <strain evidence="1">Babe33</strain>
    </source>
</reference>
<gene>
    <name evidence="1" type="ORF">NQ176_g7841</name>
</gene>
<organism evidence="1 2">
    <name type="scientific">Zarea fungicola</name>
    <dbReference type="NCBI Taxonomy" id="93591"/>
    <lineage>
        <taxon>Eukaryota</taxon>
        <taxon>Fungi</taxon>
        <taxon>Dikarya</taxon>
        <taxon>Ascomycota</taxon>
        <taxon>Pezizomycotina</taxon>
        <taxon>Sordariomycetes</taxon>
        <taxon>Hypocreomycetidae</taxon>
        <taxon>Hypocreales</taxon>
        <taxon>Cordycipitaceae</taxon>
        <taxon>Zarea</taxon>
    </lineage>
</organism>
<evidence type="ECO:0000313" key="1">
    <source>
        <dbReference type="EMBL" id="KAJ2971136.1"/>
    </source>
</evidence>
<evidence type="ECO:0000313" key="2">
    <source>
        <dbReference type="Proteomes" id="UP001143910"/>
    </source>
</evidence>
<dbReference type="EMBL" id="JANJQO010001399">
    <property type="protein sequence ID" value="KAJ2971136.1"/>
    <property type="molecule type" value="Genomic_DNA"/>
</dbReference>
<keyword evidence="2" id="KW-1185">Reference proteome</keyword>
<protein>
    <submittedName>
        <fullName evidence="1">Uncharacterized protein</fullName>
    </submittedName>
</protein>
<accession>A0ACC1MXP0</accession>
<proteinExistence type="predicted"/>
<sequence length="210" mass="23067">MAPWDSNNYILDSAYWQRLCSEREAGLSALFASYEARAVGGQPSHMVEPGNMTLVRPRTMSQNNLQAMNFHQVCQSDQYYTQCAVRYASSNVGGDGLRPDATSCNWSQTYSTVASSWLDPEQANQMMTTSTVVLSSATAPIDSAYMRRSLFDHGMASRFTEEGADIEPQMESMSIAAAEAEDGSGVEMVPRDATLTWASSTTWTCSWGCK</sequence>
<comment type="caution">
    <text evidence="1">The sequence shown here is derived from an EMBL/GenBank/DDBJ whole genome shotgun (WGS) entry which is preliminary data.</text>
</comment>